<dbReference type="EMBL" id="JBEUSY010000490">
    <property type="protein sequence ID" value="KAL1229424.1"/>
    <property type="molecule type" value="Genomic_DNA"/>
</dbReference>
<keyword evidence="1" id="KW-0808">Transferase</keyword>
<reference evidence="1 2" key="1">
    <citation type="submission" date="2024-07" db="EMBL/GenBank/DDBJ databases">
        <title>Enhanced genomic and transcriptomic resources for Trichinella pseudospiralis and T. spiralis underpin the discovery of pronounced molecular differences between stages and species.</title>
        <authorList>
            <person name="Pasi K.K."/>
            <person name="La Rosa G."/>
            <person name="Gomez-Morales M.A."/>
            <person name="Tosini F."/>
            <person name="Sumanam S."/>
            <person name="Young N.D."/>
            <person name="Chang B.C."/>
            <person name="Robin G.B."/>
        </authorList>
    </citation>
    <scope>NUCLEOTIDE SEQUENCE [LARGE SCALE GENOMIC DNA]</scope>
    <source>
        <strain evidence="1">ISS534</strain>
    </source>
</reference>
<evidence type="ECO:0000313" key="1">
    <source>
        <dbReference type="EMBL" id="KAL1229424.1"/>
    </source>
</evidence>
<dbReference type="GO" id="GO:0016779">
    <property type="term" value="F:nucleotidyltransferase activity"/>
    <property type="evidence" value="ECO:0007669"/>
    <property type="project" value="UniProtKB-KW"/>
</dbReference>
<sequence length="86" mass="9593">MGKNCLEWVAAMPPSLGGAGGSCYCFPSGQTQTGVPTIPLRDKEKSDYYRRLFIHSRFACCVVPTQDLLLPQASKWPKSNQRLPKY</sequence>
<accession>A0ABR3K7C2</accession>
<dbReference type="Proteomes" id="UP001558632">
    <property type="component" value="Unassembled WGS sequence"/>
</dbReference>
<gene>
    <name evidence="1" type="ORF">TSPI_04604</name>
</gene>
<dbReference type="PROSITE" id="PS51257">
    <property type="entry name" value="PROKAR_LIPOPROTEIN"/>
    <property type="match status" value="1"/>
</dbReference>
<name>A0ABR3K7C2_TRISP</name>
<comment type="caution">
    <text evidence="1">The sequence shown here is derived from an EMBL/GenBank/DDBJ whole genome shotgun (WGS) entry which is preliminary data.</text>
</comment>
<keyword evidence="1" id="KW-0548">Nucleotidyltransferase</keyword>
<keyword evidence="2" id="KW-1185">Reference proteome</keyword>
<proteinExistence type="predicted"/>
<evidence type="ECO:0000313" key="2">
    <source>
        <dbReference type="Proteomes" id="UP001558632"/>
    </source>
</evidence>
<organism evidence="1 2">
    <name type="scientific">Trichinella spiralis</name>
    <name type="common">Trichina worm</name>
    <dbReference type="NCBI Taxonomy" id="6334"/>
    <lineage>
        <taxon>Eukaryota</taxon>
        <taxon>Metazoa</taxon>
        <taxon>Ecdysozoa</taxon>
        <taxon>Nematoda</taxon>
        <taxon>Enoplea</taxon>
        <taxon>Dorylaimia</taxon>
        <taxon>Trichinellida</taxon>
        <taxon>Trichinellidae</taxon>
        <taxon>Trichinella</taxon>
    </lineage>
</organism>
<protein>
    <submittedName>
        <fullName evidence="1">Protein adenylyltransferase FICD</fullName>
    </submittedName>
</protein>